<accession>A0ABD0JMW5</accession>
<dbReference type="Proteomes" id="UP001519460">
    <property type="component" value="Unassembled WGS sequence"/>
</dbReference>
<evidence type="ECO:0000313" key="2">
    <source>
        <dbReference type="Proteomes" id="UP001519460"/>
    </source>
</evidence>
<reference evidence="1 2" key="1">
    <citation type="journal article" date="2023" name="Sci. Data">
        <title>Genome assembly of the Korean intertidal mud-creeper Batillaria attramentaria.</title>
        <authorList>
            <person name="Patra A.K."/>
            <person name="Ho P.T."/>
            <person name="Jun S."/>
            <person name="Lee S.J."/>
            <person name="Kim Y."/>
            <person name="Won Y.J."/>
        </authorList>
    </citation>
    <scope>NUCLEOTIDE SEQUENCE [LARGE SCALE GENOMIC DNA]</scope>
    <source>
        <strain evidence="1">Wonlab-2016</strain>
    </source>
</reference>
<sequence length="79" mass="8925">MLAPQVRLPGSDWHLPDDQPCKIASRWHTTVAEADSVYLFLSGLGVMIGMLEVHAANMPLAVCDEEYPYPYSERYTDVR</sequence>
<evidence type="ECO:0000313" key="1">
    <source>
        <dbReference type="EMBL" id="KAK7476359.1"/>
    </source>
</evidence>
<proteinExistence type="predicted"/>
<keyword evidence="2" id="KW-1185">Reference proteome</keyword>
<gene>
    <name evidence="1" type="ORF">BaRGS_00032418</name>
</gene>
<dbReference type="EMBL" id="JACVVK020000378">
    <property type="protein sequence ID" value="KAK7476359.1"/>
    <property type="molecule type" value="Genomic_DNA"/>
</dbReference>
<name>A0ABD0JMW5_9CAEN</name>
<comment type="caution">
    <text evidence="1">The sequence shown here is derived from an EMBL/GenBank/DDBJ whole genome shotgun (WGS) entry which is preliminary data.</text>
</comment>
<dbReference type="AlphaFoldDB" id="A0ABD0JMW5"/>
<organism evidence="1 2">
    <name type="scientific">Batillaria attramentaria</name>
    <dbReference type="NCBI Taxonomy" id="370345"/>
    <lineage>
        <taxon>Eukaryota</taxon>
        <taxon>Metazoa</taxon>
        <taxon>Spiralia</taxon>
        <taxon>Lophotrochozoa</taxon>
        <taxon>Mollusca</taxon>
        <taxon>Gastropoda</taxon>
        <taxon>Caenogastropoda</taxon>
        <taxon>Sorbeoconcha</taxon>
        <taxon>Cerithioidea</taxon>
        <taxon>Batillariidae</taxon>
        <taxon>Batillaria</taxon>
    </lineage>
</organism>
<protein>
    <submittedName>
        <fullName evidence="1">Uncharacterized protein</fullName>
    </submittedName>
</protein>